<evidence type="ECO:0000256" key="4">
    <source>
        <dbReference type="ARBA" id="ARBA00022679"/>
    </source>
</evidence>
<keyword evidence="9" id="KW-1133">Transmembrane helix</keyword>
<keyword evidence="10" id="KW-0732">Signal</keyword>
<dbReference type="GO" id="GO:0005524">
    <property type="term" value="F:ATP binding"/>
    <property type="evidence" value="ECO:0007669"/>
    <property type="project" value="UniProtKB-KW"/>
</dbReference>
<evidence type="ECO:0000256" key="2">
    <source>
        <dbReference type="ARBA" id="ARBA00012438"/>
    </source>
</evidence>
<keyword evidence="3" id="KW-0597">Phosphoprotein</keyword>
<dbReference type="EMBL" id="JABAIA010000002">
    <property type="protein sequence ID" value="NLR66312.1"/>
    <property type="molecule type" value="Genomic_DNA"/>
</dbReference>
<comment type="catalytic activity">
    <reaction evidence="1">
        <text>ATP + protein L-histidine = ADP + protein N-phospho-L-histidine.</text>
        <dbReference type="EC" id="2.7.13.3"/>
    </reaction>
</comment>
<keyword evidence="13" id="KW-1185">Reference proteome</keyword>
<dbReference type="Gene3D" id="1.25.40.10">
    <property type="entry name" value="Tetratricopeptide repeat domain"/>
    <property type="match status" value="2"/>
</dbReference>
<evidence type="ECO:0000259" key="11">
    <source>
        <dbReference type="PROSITE" id="PS50109"/>
    </source>
</evidence>
<evidence type="ECO:0000313" key="13">
    <source>
        <dbReference type="Proteomes" id="UP000570474"/>
    </source>
</evidence>
<feature type="signal peptide" evidence="10">
    <location>
        <begin position="1"/>
        <end position="26"/>
    </location>
</feature>
<dbReference type="InterPro" id="IPR019734">
    <property type="entry name" value="TPR_rpt"/>
</dbReference>
<proteinExistence type="predicted"/>
<accession>A0A847RTM8</accession>
<dbReference type="Proteomes" id="UP000570474">
    <property type="component" value="Unassembled WGS sequence"/>
</dbReference>
<dbReference type="EC" id="2.7.13.3" evidence="2"/>
<protein>
    <recommendedName>
        <fullName evidence="2">histidine kinase</fullName>
        <ecNumber evidence="2">2.7.13.3</ecNumber>
    </recommendedName>
</protein>
<name>A0A847RTM8_9BACT</name>
<dbReference type="GO" id="GO:0004673">
    <property type="term" value="F:protein histidine kinase activity"/>
    <property type="evidence" value="ECO:0007669"/>
    <property type="project" value="UniProtKB-EC"/>
</dbReference>
<evidence type="ECO:0000256" key="9">
    <source>
        <dbReference type="SAM" id="Phobius"/>
    </source>
</evidence>
<evidence type="ECO:0000256" key="10">
    <source>
        <dbReference type="SAM" id="SignalP"/>
    </source>
</evidence>
<organism evidence="12 13">
    <name type="scientific">Chitinophaga varians</name>
    <dbReference type="NCBI Taxonomy" id="2202339"/>
    <lineage>
        <taxon>Bacteria</taxon>
        <taxon>Pseudomonadati</taxon>
        <taxon>Bacteroidota</taxon>
        <taxon>Chitinophagia</taxon>
        <taxon>Chitinophagales</taxon>
        <taxon>Chitinophagaceae</taxon>
        <taxon>Chitinophaga</taxon>
    </lineage>
</organism>
<evidence type="ECO:0000313" key="12">
    <source>
        <dbReference type="EMBL" id="NLR66312.1"/>
    </source>
</evidence>
<feature type="chain" id="PRO_5032703650" description="histidine kinase" evidence="10">
    <location>
        <begin position="27"/>
        <end position="752"/>
    </location>
</feature>
<dbReference type="SUPFAM" id="SSF48452">
    <property type="entry name" value="TPR-like"/>
    <property type="match status" value="2"/>
</dbReference>
<feature type="transmembrane region" description="Helical" evidence="9">
    <location>
        <begin position="493"/>
        <end position="513"/>
    </location>
</feature>
<evidence type="ECO:0000256" key="7">
    <source>
        <dbReference type="ARBA" id="ARBA00022840"/>
    </source>
</evidence>
<dbReference type="PROSITE" id="PS50005">
    <property type="entry name" value="TPR"/>
    <property type="match status" value="1"/>
</dbReference>
<evidence type="ECO:0000256" key="6">
    <source>
        <dbReference type="ARBA" id="ARBA00022777"/>
    </source>
</evidence>
<dbReference type="RefSeq" id="WP_168872245.1">
    <property type="nucleotide sequence ID" value="NZ_JABAIA010000002.1"/>
</dbReference>
<dbReference type="AlphaFoldDB" id="A0A847RTM8"/>
<keyword evidence="7" id="KW-0067">ATP-binding</keyword>
<keyword evidence="9" id="KW-0472">Membrane</keyword>
<dbReference type="Pfam" id="PF14938">
    <property type="entry name" value="SNAP"/>
    <property type="match status" value="1"/>
</dbReference>
<dbReference type="PANTHER" id="PTHR41523">
    <property type="entry name" value="TWO-COMPONENT SYSTEM SENSOR PROTEIN"/>
    <property type="match status" value="1"/>
</dbReference>
<dbReference type="Pfam" id="PF07568">
    <property type="entry name" value="HisKA_2"/>
    <property type="match status" value="1"/>
</dbReference>
<dbReference type="InterPro" id="IPR011990">
    <property type="entry name" value="TPR-like_helical_dom_sf"/>
</dbReference>
<comment type="caution">
    <text evidence="12">The sequence shown here is derived from an EMBL/GenBank/DDBJ whole genome shotgun (WGS) entry which is preliminary data.</text>
</comment>
<evidence type="ECO:0000256" key="1">
    <source>
        <dbReference type="ARBA" id="ARBA00000085"/>
    </source>
</evidence>
<dbReference type="InterPro" id="IPR003594">
    <property type="entry name" value="HATPase_dom"/>
</dbReference>
<evidence type="ECO:0000256" key="5">
    <source>
        <dbReference type="ARBA" id="ARBA00022741"/>
    </source>
</evidence>
<evidence type="ECO:0000256" key="3">
    <source>
        <dbReference type="ARBA" id="ARBA00022553"/>
    </source>
</evidence>
<keyword evidence="4" id="KW-0808">Transferase</keyword>
<feature type="domain" description="Histidine kinase" evidence="11">
    <location>
        <begin position="653"/>
        <end position="747"/>
    </location>
</feature>
<keyword evidence="5" id="KW-0547">Nucleotide-binding</keyword>
<dbReference type="PANTHER" id="PTHR41523:SF8">
    <property type="entry name" value="ETHYLENE RESPONSE SENSOR PROTEIN"/>
    <property type="match status" value="1"/>
</dbReference>
<dbReference type="InterPro" id="IPR005467">
    <property type="entry name" value="His_kinase_dom"/>
</dbReference>
<keyword evidence="8" id="KW-0802">TPR repeat</keyword>
<feature type="repeat" description="TPR" evidence="8">
    <location>
        <begin position="255"/>
        <end position="288"/>
    </location>
</feature>
<keyword evidence="6 12" id="KW-0418">Kinase</keyword>
<dbReference type="Gene3D" id="3.30.450.20">
    <property type="entry name" value="PAS domain"/>
    <property type="match status" value="1"/>
</dbReference>
<dbReference type="PROSITE" id="PS50109">
    <property type="entry name" value="HIS_KIN"/>
    <property type="match status" value="1"/>
</dbReference>
<reference evidence="12 13" key="1">
    <citation type="submission" date="2020-04" db="EMBL/GenBank/DDBJ databases">
        <authorList>
            <person name="Yin C."/>
        </authorList>
    </citation>
    <scope>NUCLEOTIDE SEQUENCE [LARGE SCALE GENOMIC DNA]</scope>
    <source>
        <strain evidence="12 13">Ae27</strain>
    </source>
</reference>
<sequence>MLSFIINSRRKVLLLLYLLIPASILAQSDTDTGKARELLRHGKADTATIARMLRVGEAFLDKPESWEEDMNMAFRMADQMEALSRQINYPRGLGLSKLLRTKAFRESGHAGQGRGSSEEALQLLTQYGTINEKAQAIIELGGTYSNEPQDLPRKIALYQQGTDIYLKNGQKQSAAQLKEFIGDLMQVNKDYDGALRVLLEALAIYKETGYQRLQGLYSVIGGAYHGANNFVQSLRYNLLAVETAEQLREQGPLMTTIYNRVGLNYFSVQYYDQALDYFDKALAHARTLRDTSTIKALLLNISDALRNQGAYTSSLDTLHVVEKLPTALEKHEIIQIEIGYLRDYIALHALSKAAPHYEKLKKILENEEEIPVFTQVVRLALIFYLQQTGRFNDAAPYLNAYQQHAREFPGGLVRQAEAALLAFRSDSALGNLPGAITHFQHYKQLSDSVTSTTQSKQLDVLRLQFETERKDKDIELLTQKSKLQEISLQKGRVFRNVITGSICALLLILALLYNRYRLKKKNAVRLEKQQEAIHAQNELLKKLVDEKEWLLKEIHHRVKNNLQIIISLLNTQSRYLDNADAIAAIKNSQHRMYAMSLIHQRLYHTDNLGAIDMHWYIRELTGFMEESFDTGAKITFCIDSEVILLDVVQAVPLGLVLNEAVSNAIKYAFPGDRHGTVAITLKKDGAQYCRLAITDDGAGLRHDFVPEESPSLGMSLMKGLAEQLEGSFQIKSSEEGVSIQVLFLIRSINQAN</sequence>
<gene>
    <name evidence="12" type="ORF">HGH92_18540</name>
</gene>
<dbReference type="InterPro" id="IPR036890">
    <property type="entry name" value="HATPase_C_sf"/>
</dbReference>
<dbReference type="InterPro" id="IPR011495">
    <property type="entry name" value="Sig_transdc_His_kin_sub2_dim/P"/>
</dbReference>
<dbReference type="SUPFAM" id="SSF55874">
    <property type="entry name" value="ATPase domain of HSP90 chaperone/DNA topoisomerase II/histidine kinase"/>
    <property type="match status" value="1"/>
</dbReference>
<evidence type="ECO:0000256" key="8">
    <source>
        <dbReference type="PROSITE-ProRule" id="PRU00339"/>
    </source>
</evidence>
<keyword evidence="9" id="KW-0812">Transmembrane</keyword>
<dbReference type="SMART" id="SM00387">
    <property type="entry name" value="HATPase_c"/>
    <property type="match status" value="1"/>
</dbReference>
<dbReference type="Pfam" id="PF02518">
    <property type="entry name" value="HATPase_c"/>
    <property type="match status" value="1"/>
</dbReference>
<dbReference type="Gene3D" id="3.30.565.10">
    <property type="entry name" value="Histidine kinase-like ATPase, C-terminal domain"/>
    <property type="match status" value="1"/>
</dbReference>